<dbReference type="Proteomes" id="UP001162501">
    <property type="component" value="Chromosome 17"/>
</dbReference>
<reference evidence="1" key="2">
    <citation type="submission" date="2025-03" db="EMBL/GenBank/DDBJ databases">
        <authorList>
            <consortium name="ELIXIR-Norway"/>
            <consortium name="Elixir Norway"/>
        </authorList>
    </citation>
    <scope>NUCLEOTIDE SEQUENCE</scope>
</reference>
<dbReference type="EMBL" id="OX596101">
    <property type="protein sequence ID" value="CAM9777259.1"/>
    <property type="molecule type" value="Genomic_DNA"/>
</dbReference>
<evidence type="ECO:0000313" key="2">
    <source>
        <dbReference type="Proteomes" id="UP001162501"/>
    </source>
</evidence>
<gene>
    <name evidence="1" type="ORF">MRATA1EN22A_LOCUS7310</name>
</gene>
<accession>A0AC59YKA5</accession>
<evidence type="ECO:0000313" key="1">
    <source>
        <dbReference type="EMBL" id="CAM9777259.1"/>
    </source>
</evidence>
<feature type="non-terminal residue" evidence="1">
    <location>
        <position position="65"/>
    </location>
</feature>
<proteinExistence type="predicted"/>
<name>A0AC59YKA5_RANTA</name>
<protein>
    <submittedName>
        <fullName evidence="1">Uncharacterized protein</fullName>
    </submittedName>
</protein>
<reference evidence="1" key="1">
    <citation type="submission" date="2023-05" db="EMBL/GenBank/DDBJ databases">
        <authorList>
            <consortium name="ELIXIR-Norway"/>
        </authorList>
    </citation>
    <scope>NUCLEOTIDE SEQUENCE</scope>
</reference>
<sequence>MVLLSGVVHYFGSALREASVSPSSEGKVLGTCAAELRDPQYACLCLIWNDRYPRSVLESGFLRWP</sequence>
<organism evidence="1 2">
    <name type="scientific">Rangifer tarandus platyrhynchus</name>
    <name type="common">Svalbard reindeer</name>
    <dbReference type="NCBI Taxonomy" id="3082113"/>
    <lineage>
        <taxon>Eukaryota</taxon>
        <taxon>Metazoa</taxon>
        <taxon>Chordata</taxon>
        <taxon>Craniata</taxon>
        <taxon>Vertebrata</taxon>
        <taxon>Euteleostomi</taxon>
        <taxon>Mammalia</taxon>
        <taxon>Eutheria</taxon>
        <taxon>Laurasiatheria</taxon>
        <taxon>Artiodactyla</taxon>
        <taxon>Ruminantia</taxon>
        <taxon>Pecora</taxon>
        <taxon>Cervidae</taxon>
        <taxon>Odocoileinae</taxon>
        <taxon>Rangifer</taxon>
    </lineage>
</organism>